<evidence type="ECO:0000256" key="1">
    <source>
        <dbReference type="SAM" id="Phobius"/>
    </source>
</evidence>
<keyword evidence="1" id="KW-1133">Transmembrane helix</keyword>
<dbReference type="PANTHER" id="PTHR31446:SF29">
    <property type="entry name" value="ACID PHOSPHATASE_VANADIUM-DEPENDENT HALOPEROXIDASE-RELATED PROTEIN"/>
    <property type="match status" value="1"/>
</dbReference>
<feature type="transmembrane region" description="Helical" evidence="1">
    <location>
        <begin position="12"/>
        <end position="30"/>
    </location>
</feature>
<evidence type="ECO:0000313" key="3">
    <source>
        <dbReference type="Proteomes" id="UP001437460"/>
    </source>
</evidence>
<accession>A0ABV1HI36</accession>
<feature type="transmembrane region" description="Helical" evidence="1">
    <location>
        <begin position="132"/>
        <end position="152"/>
    </location>
</feature>
<name>A0ABV1HI36_9FIRM</name>
<organism evidence="2 3">
    <name type="scientific">Ventrimonas faecis</name>
    <dbReference type="NCBI Taxonomy" id="3133170"/>
    <lineage>
        <taxon>Bacteria</taxon>
        <taxon>Bacillati</taxon>
        <taxon>Bacillota</taxon>
        <taxon>Clostridia</taxon>
        <taxon>Lachnospirales</taxon>
        <taxon>Lachnospiraceae</taxon>
        <taxon>Ventrimonas</taxon>
    </lineage>
</organism>
<sequence>MGFWDKFLSNEVLISAIVGWTVAQVLKTLIDFGLNKSFTPERLVGSGGMPSSHSATVCGLTTASALCYGVDSFQFAISFILAAVVMYDAIGVRQETGKQAKLLNLIMEQDWFNLDNQEIQKRLKEFVGHTPLQVAAGAALGIILAFVVHQSYL</sequence>
<feature type="transmembrane region" description="Helical" evidence="1">
    <location>
        <begin position="73"/>
        <end position="92"/>
    </location>
</feature>
<reference evidence="2 3" key="1">
    <citation type="submission" date="2024-03" db="EMBL/GenBank/DDBJ databases">
        <title>Human intestinal bacterial collection.</title>
        <authorList>
            <person name="Pauvert C."/>
            <person name="Hitch T.C.A."/>
            <person name="Clavel T."/>
        </authorList>
    </citation>
    <scope>NUCLEOTIDE SEQUENCE [LARGE SCALE GENOMIC DNA]</scope>
    <source>
        <strain evidence="2 3">CLA-AP-H27</strain>
    </source>
</reference>
<dbReference type="Pfam" id="PF02681">
    <property type="entry name" value="DUF212"/>
    <property type="match status" value="1"/>
</dbReference>
<dbReference type="InterPro" id="IPR003832">
    <property type="entry name" value="DUF212"/>
</dbReference>
<dbReference type="EMBL" id="JBBMFJ010000001">
    <property type="protein sequence ID" value="MEQ2561623.1"/>
    <property type="molecule type" value="Genomic_DNA"/>
</dbReference>
<comment type="caution">
    <text evidence="2">The sequence shown here is derived from an EMBL/GenBank/DDBJ whole genome shotgun (WGS) entry which is preliminary data.</text>
</comment>
<proteinExistence type="predicted"/>
<protein>
    <submittedName>
        <fullName evidence="2">Divergent PAP2 family protein</fullName>
    </submittedName>
</protein>
<dbReference type="Proteomes" id="UP001437460">
    <property type="component" value="Unassembled WGS sequence"/>
</dbReference>
<keyword evidence="1" id="KW-0472">Membrane</keyword>
<keyword evidence="3" id="KW-1185">Reference proteome</keyword>
<dbReference type="RefSeq" id="WP_349228088.1">
    <property type="nucleotide sequence ID" value="NZ_JBBMFJ010000001.1"/>
</dbReference>
<dbReference type="PANTHER" id="PTHR31446">
    <property type="entry name" value="ACID PHOSPHATASE/VANADIUM-DEPENDENT HALOPEROXIDASE-RELATED PROTEIN"/>
    <property type="match status" value="1"/>
</dbReference>
<gene>
    <name evidence="2" type="ORF">WMO41_00265</name>
</gene>
<evidence type="ECO:0000313" key="2">
    <source>
        <dbReference type="EMBL" id="MEQ2561623.1"/>
    </source>
</evidence>
<keyword evidence="1" id="KW-0812">Transmembrane</keyword>